<name>A0AAC9XZZ5_LATCU</name>
<dbReference type="AlphaFoldDB" id="A0AAC9XZZ5"/>
<evidence type="ECO:0000313" key="3">
    <source>
        <dbReference type="Proteomes" id="UP000199749"/>
    </source>
</evidence>
<proteinExistence type="predicted"/>
<dbReference type="InterPro" id="IPR000327">
    <property type="entry name" value="POU_dom"/>
</dbReference>
<organism evidence="2 3">
    <name type="scientific">Latilactobacillus curvatus</name>
    <name type="common">Lactobacillus curvatus</name>
    <dbReference type="NCBI Taxonomy" id="28038"/>
    <lineage>
        <taxon>Bacteria</taxon>
        <taxon>Bacillati</taxon>
        <taxon>Bacillota</taxon>
        <taxon>Bacilli</taxon>
        <taxon>Lactobacillales</taxon>
        <taxon>Lactobacillaceae</taxon>
        <taxon>Latilactobacillus</taxon>
    </lineage>
</organism>
<reference evidence="2 3" key="1">
    <citation type="submission" date="2017-07" db="EMBL/GenBank/DDBJ databases">
        <title>Lactobacillus curvatus MRS6 whole genome.</title>
        <authorList>
            <person name="Jans C."/>
            <person name="Lagler S."/>
            <person name="Lacroix C."/>
            <person name="Meile L."/>
            <person name="Stevens M.J.A."/>
        </authorList>
    </citation>
    <scope>NUCLEOTIDE SEQUENCE [LARGE SCALE GENOMIC DNA]</scope>
    <source>
        <strain evidence="2 3">MRS6</strain>
    </source>
</reference>
<sequence length="63" mass="7640">MPNISDAKASANKRWDDQNKDKKKLYRYRSYSRKYVRELADLEDLEELTTMIKQRKIEIESTQ</sequence>
<dbReference type="PROSITE" id="PS51179">
    <property type="entry name" value="POU_3"/>
    <property type="match status" value="1"/>
</dbReference>
<dbReference type="RefSeq" id="WP_089556559.1">
    <property type="nucleotide sequence ID" value="NZ_CP022474.1"/>
</dbReference>
<evidence type="ECO:0000313" key="2">
    <source>
        <dbReference type="EMBL" id="ASN59849.1"/>
    </source>
</evidence>
<protein>
    <recommendedName>
        <fullName evidence="1">POU-specific domain-containing protein</fullName>
    </recommendedName>
</protein>
<feature type="domain" description="POU-specific" evidence="1">
    <location>
        <begin position="37"/>
        <end position="63"/>
    </location>
</feature>
<accession>A0AAC9XZZ5</accession>
<dbReference type="EMBL" id="CP022474">
    <property type="protein sequence ID" value="ASN59849.1"/>
    <property type="molecule type" value="Genomic_DNA"/>
</dbReference>
<dbReference type="GO" id="GO:0003700">
    <property type="term" value="F:DNA-binding transcription factor activity"/>
    <property type="evidence" value="ECO:0007669"/>
    <property type="project" value="InterPro"/>
</dbReference>
<dbReference type="Proteomes" id="UP000199749">
    <property type="component" value="Chromosome"/>
</dbReference>
<gene>
    <name evidence="2" type="ORF">CG419_04060</name>
</gene>
<evidence type="ECO:0000259" key="1">
    <source>
        <dbReference type="PROSITE" id="PS51179"/>
    </source>
</evidence>